<dbReference type="PROSITE" id="PS00197">
    <property type="entry name" value="2FE2S_FER_1"/>
    <property type="match status" value="1"/>
</dbReference>
<dbReference type="GO" id="GO:0046872">
    <property type="term" value="F:metal ion binding"/>
    <property type="evidence" value="ECO:0007669"/>
    <property type="project" value="UniProtKB-KW"/>
</dbReference>
<dbReference type="SUPFAM" id="SSF52343">
    <property type="entry name" value="Ferredoxin reductase-like, C-terminal NADP-linked domain"/>
    <property type="match status" value="1"/>
</dbReference>
<feature type="domain" description="2Fe-2S ferredoxin-type" evidence="8">
    <location>
        <begin position="273"/>
        <end position="356"/>
    </location>
</feature>
<gene>
    <name evidence="10" type="ORF">SAMN04244553_5607</name>
</gene>
<evidence type="ECO:0000259" key="8">
    <source>
        <dbReference type="PROSITE" id="PS51085"/>
    </source>
</evidence>
<evidence type="ECO:0000259" key="9">
    <source>
        <dbReference type="PROSITE" id="PS51384"/>
    </source>
</evidence>
<dbReference type="Proteomes" id="UP000219565">
    <property type="component" value="Unassembled WGS sequence"/>
</dbReference>
<dbReference type="InterPro" id="IPR017927">
    <property type="entry name" value="FAD-bd_FR_type"/>
</dbReference>
<evidence type="ECO:0000313" key="10">
    <source>
        <dbReference type="EMBL" id="SNY88627.1"/>
    </source>
</evidence>
<dbReference type="PANTHER" id="PTHR47354">
    <property type="entry name" value="NADH OXIDOREDUCTASE HCR"/>
    <property type="match status" value="1"/>
</dbReference>
<evidence type="ECO:0000256" key="3">
    <source>
        <dbReference type="ARBA" id="ARBA00022714"/>
    </source>
</evidence>
<keyword evidence="2" id="KW-0285">Flavoprotein</keyword>
<dbReference type="Pfam" id="PF00970">
    <property type="entry name" value="FAD_binding_6"/>
    <property type="match status" value="1"/>
</dbReference>
<dbReference type="InterPro" id="IPR001041">
    <property type="entry name" value="2Fe-2S_ferredoxin-type"/>
</dbReference>
<keyword evidence="3" id="KW-0001">2Fe-2S</keyword>
<dbReference type="InterPro" id="IPR050415">
    <property type="entry name" value="MRET"/>
</dbReference>
<organism evidence="10 11">
    <name type="scientific">Nocardia amikacinitolerans</name>
    <dbReference type="NCBI Taxonomy" id="756689"/>
    <lineage>
        <taxon>Bacteria</taxon>
        <taxon>Bacillati</taxon>
        <taxon>Actinomycetota</taxon>
        <taxon>Actinomycetes</taxon>
        <taxon>Mycobacteriales</taxon>
        <taxon>Nocardiaceae</taxon>
        <taxon>Nocardia</taxon>
    </lineage>
</organism>
<reference evidence="10 11" key="1">
    <citation type="submission" date="2017-09" db="EMBL/GenBank/DDBJ databases">
        <authorList>
            <person name="Ehlers B."/>
            <person name="Leendertz F.H."/>
        </authorList>
    </citation>
    <scope>NUCLEOTIDE SEQUENCE [LARGE SCALE GENOMIC DNA]</scope>
    <source>
        <strain evidence="10 11">DSM 45537</strain>
    </source>
</reference>
<protein>
    <submittedName>
        <fullName evidence="10">Ferredoxin-NADP reductase</fullName>
    </submittedName>
</protein>
<dbReference type="SUPFAM" id="SSF63380">
    <property type="entry name" value="Riboflavin synthase domain-like"/>
    <property type="match status" value="1"/>
</dbReference>
<dbReference type="InterPro" id="IPR008333">
    <property type="entry name" value="Cbr1-like_FAD-bd_dom"/>
</dbReference>
<dbReference type="PROSITE" id="PS51384">
    <property type="entry name" value="FAD_FR"/>
    <property type="match status" value="1"/>
</dbReference>
<evidence type="ECO:0000256" key="4">
    <source>
        <dbReference type="ARBA" id="ARBA00022723"/>
    </source>
</evidence>
<dbReference type="GO" id="GO:0051537">
    <property type="term" value="F:2 iron, 2 sulfur cluster binding"/>
    <property type="evidence" value="ECO:0007669"/>
    <property type="project" value="UniProtKB-KW"/>
</dbReference>
<evidence type="ECO:0000256" key="1">
    <source>
        <dbReference type="ARBA" id="ARBA00001974"/>
    </source>
</evidence>
<keyword evidence="6" id="KW-0408">Iron</keyword>
<dbReference type="PRINTS" id="PR00409">
    <property type="entry name" value="PHDIOXRDTASE"/>
</dbReference>
<dbReference type="PANTHER" id="PTHR47354:SF1">
    <property type="entry name" value="CARNITINE MONOOXYGENASE REDUCTASE SUBUNIT"/>
    <property type="match status" value="1"/>
</dbReference>
<feature type="domain" description="FAD-binding FR-type" evidence="9">
    <location>
        <begin position="48"/>
        <end position="149"/>
    </location>
</feature>
<dbReference type="Pfam" id="PF00111">
    <property type="entry name" value="Fer2"/>
    <property type="match status" value="1"/>
</dbReference>
<evidence type="ECO:0000256" key="7">
    <source>
        <dbReference type="ARBA" id="ARBA00023014"/>
    </source>
</evidence>
<sequence length="356" mass="38819">MSAVVTGSYRPPLPARAMAGLLDAYKRTFTAEATAGLLSRPNPVRRTGFDMELRIEARVVEAEDVVSLSLRSPTGAELPTWIPGAHIDVFLPSGRQRQYSLTGDPASRLRYRIAVRRIADGDGGSRELHELREGDLLRIRGPRNAFTFIDAPAYLFVAGGIGITPILPMVTECAHRGLPWRLIYLGRSRASMPFLGELERCRGGDLEVRPDDEFGVPHLDALMTEAPRGAAVYVCGPPPLMESARRVLSATDPTASVHTERFSPLPVQDGSPFRIALRRSGTTVEVGADESALSAIRRVLPGTAFSCRQGFCGTCKTRVLGGEIDHRDRLLTESERDSTMLTCVSRALGDELVLDL</sequence>
<dbReference type="InterPro" id="IPR012675">
    <property type="entry name" value="Beta-grasp_dom_sf"/>
</dbReference>
<comment type="cofactor">
    <cofactor evidence="1">
        <name>FAD</name>
        <dbReference type="ChEBI" id="CHEBI:57692"/>
    </cofactor>
</comment>
<dbReference type="InterPro" id="IPR006058">
    <property type="entry name" value="2Fe2S_fd_BS"/>
</dbReference>
<keyword evidence="5" id="KW-0560">Oxidoreductase</keyword>
<name>A0A285LWV6_9NOCA</name>
<dbReference type="STRING" id="1379680.GCA_001612615_01848"/>
<dbReference type="PROSITE" id="PS51085">
    <property type="entry name" value="2FE2S_FER_2"/>
    <property type="match status" value="1"/>
</dbReference>
<dbReference type="InterPro" id="IPR017938">
    <property type="entry name" value="Riboflavin_synthase-like_b-brl"/>
</dbReference>
<evidence type="ECO:0000256" key="2">
    <source>
        <dbReference type="ARBA" id="ARBA00022630"/>
    </source>
</evidence>
<dbReference type="CDD" id="cd00207">
    <property type="entry name" value="fer2"/>
    <property type="match status" value="1"/>
</dbReference>
<evidence type="ECO:0000256" key="5">
    <source>
        <dbReference type="ARBA" id="ARBA00023002"/>
    </source>
</evidence>
<accession>A0A285LWV6</accession>
<evidence type="ECO:0000256" key="6">
    <source>
        <dbReference type="ARBA" id="ARBA00023004"/>
    </source>
</evidence>
<dbReference type="SUPFAM" id="SSF54292">
    <property type="entry name" value="2Fe-2S ferredoxin-like"/>
    <property type="match status" value="1"/>
</dbReference>
<keyword evidence="11" id="KW-1185">Reference proteome</keyword>
<keyword evidence="7" id="KW-0411">Iron-sulfur</keyword>
<dbReference type="Gene3D" id="3.40.50.80">
    <property type="entry name" value="Nucleotide-binding domain of ferredoxin-NADP reductase (FNR) module"/>
    <property type="match status" value="1"/>
</dbReference>
<keyword evidence="4" id="KW-0479">Metal-binding</keyword>
<evidence type="ECO:0000313" key="11">
    <source>
        <dbReference type="Proteomes" id="UP000219565"/>
    </source>
</evidence>
<dbReference type="Gene3D" id="3.10.20.30">
    <property type="match status" value="1"/>
</dbReference>
<dbReference type="AlphaFoldDB" id="A0A285LWV6"/>
<dbReference type="InterPro" id="IPR036010">
    <property type="entry name" value="2Fe-2S_ferredoxin-like_sf"/>
</dbReference>
<dbReference type="InterPro" id="IPR039261">
    <property type="entry name" value="FNR_nucleotide-bd"/>
</dbReference>
<dbReference type="GO" id="GO:0016491">
    <property type="term" value="F:oxidoreductase activity"/>
    <property type="evidence" value="ECO:0007669"/>
    <property type="project" value="UniProtKB-KW"/>
</dbReference>
<dbReference type="Gene3D" id="2.40.30.10">
    <property type="entry name" value="Translation factors"/>
    <property type="match status" value="1"/>
</dbReference>
<dbReference type="CDD" id="cd06185">
    <property type="entry name" value="PDR_like"/>
    <property type="match status" value="1"/>
</dbReference>
<proteinExistence type="predicted"/>
<dbReference type="EMBL" id="OBEG01000006">
    <property type="protein sequence ID" value="SNY88627.1"/>
    <property type="molecule type" value="Genomic_DNA"/>
</dbReference>